<proteinExistence type="predicted"/>
<evidence type="ECO:0000313" key="2">
    <source>
        <dbReference type="RefSeq" id="XP_045145284.1"/>
    </source>
</evidence>
<reference evidence="2" key="1">
    <citation type="submission" date="2025-08" db="UniProtKB">
        <authorList>
            <consortium name="RefSeq"/>
        </authorList>
    </citation>
    <scope>IDENTIFICATION</scope>
</reference>
<name>A0AC55D0L3_ECHTE</name>
<dbReference type="RefSeq" id="XP_045145284.1">
    <property type="nucleotide sequence ID" value="XM_045289349.1"/>
</dbReference>
<keyword evidence="1" id="KW-1185">Reference proteome</keyword>
<sequence>MVDALMTAYMVEMVSIEKVVASVKRFSTFSASKELPYDLEDAMVFWINKVNLKMREITEKEVRLKQQLLESPAHQKSPSKWYWKLVPVRYRREHPSSRHLPHFPLLEDLMKDGSDGAALLTVVHYYCPEHMRLDGESSRWSTTTLLPRAREAGCEWGARPCPSALPRRQCPPNTALPVQPNLMVFIAELFWWFENVKPDFVQPRDVQEPRDAKAMLHPKSSRAPVPISNATKRSFMASPAPPSPADPPPPTEACARAHLHSEDPECLGRGTSTFSPSHPLLPLRQRQQKTLQGEDGPDQRHRSNSLTRADGQPRTVAMAWSERKARPVSQPAPFALHYSVSGDGDLGSGDSVSLARSISKDSLASNIISLTPQNQPHPPTATATTKTNGKSLLSHVNMEDDDEELVAVLRTEAAALGTDVPGPGTPQRASPRAPDATSRPDSFFLEPLMPAVLRPTKEKQAVTKEDERGEGRPRGLFAKRPSEGHQPVARRKAASSHGGRDLNRTFTPISSSEAAAGANAELSEAGVLSAGASGEVCGRPAASGGPHSLPQEQAADGFFLHVARAVEEPEGSPGVLCSPDSEPWTILRQDSDSDLEHGAGEEESAKLQEDLQVREHEDKDDASGRSSPCLSSVSQLSGLSVASGSVRMTSFAERKFQRLNSYETKSSTSSSQKTTPDASESGPAPLTSWRQKREQSPSGQGRDHASLLASELAQLHMQLEEKRRAIEAQKKKMEALSARQRLKLGKAAFLHVVRKGKADGGPQPLRPEHGAREHVPHNGEAAGEAGPGTDGLFSETRLRKEGKVLEEGLGEVLDISEGDLSIEKLSETISTLQQAILKISQQQEQLLTKPPALPALAPKNGAPDHKGKVAIHFPEPLSPPGMTAHRKPPRLGQARSSRAGRPTELKVPRERLQGTSRGKTPTPSAEGPAHLRSAPVGSHARTPPDPGQDGAGADGCEPPDTLRFDPHRLHDANNQRVPRDPNVLAEALAELPVKGTGLGEEPPRGRASLIQVDLSDLKTPDGDGEVHDGSGGLAGDSDQKLGLGFFFKDEQKAEDELARKRAAFLLKQQRKAEEARARKQQLEAEGELKRDEARRKAEEDRIRKEEEKARRELIKQEYLRRKQQQAALEEQGLGKPKARPRKPRPKSAHREESCSDSGAQGSSTPDNLSRAQSGSSLSLASAATTEPESVHSGGTPSQRVESLEALPTLSRNPSRSTDRDWETASAASSLASVAEYTGPKLFKEPSSKSNKPIIHNAISHCCLAGKVNEPHKNSILEELEKCDANHYIILFRDAGCQFRALYCYYPDTEEMDKLTGTGPKSVTRKMVDKLYKYSSDRKQFTLIPAKTMSVSVDALTIHNHLWQPKRPAAPKKTQTRK</sequence>
<evidence type="ECO:0000313" key="1">
    <source>
        <dbReference type="Proteomes" id="UP000694863"/>
    </source>
</evidence>
<gene>
    <name evidence="2" type="primary">CAMSAP1</name>
</gene>
<organism evidence="1 2">
    <name type="scientific">Echinops telfairi</name>
    <name type="common">Lesser hedgehog tenrec</name>
    <dbReference type="NCBI Taxonomy" id="9371"/>
    <lineage>
        <taxon>Eukaryota</taxon>
        <taxon>Metazoa</taxon>
        <taxon>Chordata</taxon>
        <taxon>Craniata</taxon>
        <taxon>Vertebrata</taxon>
        <taxon>Euteleostomi</taxon>
        <taxon>Mammalia</taxon>
        <taxon>Eutheria</taxon>
        <taxon>Afrotheria</taxon>
        <taxon>Tenrecidae</taxon>
        <taxon>Tenrecinae</taxon>
        <taxon>Echinops</taxon>
    </lineage>
</organism>
<dbReference type="Proteomes" id="UP000694863">
    <property type="component" value="Unplaced"/>
</dbReference>
<accession>A0AC55D0L3</accession>
<protein>
    <submittedName>
        <fullName evidence="2">Calmodulin-regulated spectrin-associated protein 1</fullName>
    </submittedName>
</protein>